<dbReference type="SUPFAM" id="SSF140566">
    <property type="entry name" value="FlgN-like"/>
    <property type="match status" value="1"/>
</dbReference>
<comment type="caution">
    <text evidence="4">The sequence shown here is derived from an EMBL/GenBank/DDBJ whole genome shotgun (WGS) entry which is preliminary data.</text>
</comment>
<protein>
    <submittedName>
        <fullName evidence="4">Flagellar protein FlgN</fullName>
    </submittedName>
</protein>
<comment type="similarity">
    <text evidence="2">Belongs to the FlgN family.</text>
</comment>
<keyword evidence="3" id="KW-1005">Bacterial flagellum biogenesis</keyword>
<evidence type="ECO:0000256" key="3">
    <source>
        <dbReference type="ARBA" id="ARBA00022795"/>
    </source>
</evidence>
<dbReference type="Gene3D" id="1.20.58.300">
    <property type="entry name" value="FlgN-like"/>
    <property type="match status" value="1"/>
</dbReference>
<name>A0ABV2AA28_9GAMM</name>
<accession>A0ABV2AA28</accession>
<evidence type="ECO:0000313" key="5">
    <source>
        <dbReference type="Proteomes" id="UP001465331"/>
    </source>
</evidence>
<dbReference type="EMBL" id="JBEPIJ010000008">
    <property type="protein sequence ID" value="MES0874116.1"/>
    <property type="molecule type" value="Genomic_DNA"/>
</dbReference>
<keyword evidence="4" id="KW-0282">Flagellum</keyword>
<keyword evidence="4" id="KW-0966">Cell projection</keyword>
<evidence type="ECO:0000256" key="2">
    <source>
        <dbReference type="ARBA" id="ARBA00007703"/>
    </source>
</evidence>
<dbReference type="Pfam" id="PF05130">
    <property type="entry name" value="FlgN"/>
    <property type="match status" value="1"/>
</dbReference>
<proteinExistence type="inferred from homology"/>
<sequence>MTFEQHATAPAPSALCARIEALIAGTEALATLLAREREALLGNDVAALETLTRDKHAHAVEIERLSRDIEQQRVAAGLDGLHALLAASGVEPQAGRRLAELAAHCLAANRDNAALLAARQQQIRSALQLLRPGALTAYGRGGAQSLSFGSRSFGAA</sequence>
<reference evidence="4 5" key="1">
    <citation type="submission" date="2024-06" db="EMBL/GenBank/DDBJ databases">
        <authorList>
            <person name="Li Z."/>
            <person name="Jiang Y."/>
        </authorList>
    </citation>
    <scope>NUCLEOTIDE SEQUENCE [LARGE SCALE GENOMIC DNA]</scope>
    <source>
        <strain evidence="4 5">HSW-8</strain>
    </source>
</reference>
<evidence type="ECO:0000313" key="4">
    <source>
        <dbReference type="EMBL" id="MES0874116.1"/>
    </source>
</evidence>
<dbReference type="Proteomes" id="UP001465331">
    <property type="component" value="Unassembled WGS sequence"/>
</dbReference>
<organism evidence="4 5">
    <name type="scientific">Sinimarinibacterium thermocellulolyticum</name>
    <dbReference type="NCBI Taxonomy" id="3170016"/>
    <lineage>
        <taxon>Bacteria</taxon>
        <taxon>Pseudomonadati</taxon>
        <taxon>Pseudomonadota</taxon>
        <taxon>Gammaproteobacteria</taxon>
        <taxon>Nevskiales</taxon>
        <taxon>Nevskiaceae</taxon>
        <taxon>Sinimarinibacterium</taxon>
    </lineage>
</organism>
<keyword evidence="4" id="KW-0969">Cilium</keyword>
<gene>
    <name evidence="4" type="ORF">ABSH63_08885</name>
</gene>
<dbReference type="InterPro" id="IPR036679">
    <property type="entry name" value="FlgN-like_sf"/>
</dbReference>
<keyword evidence="5" id="KW-1185">Reference proteome</keyword>
<evidence type="ECO:0000256" key="1">
    <source>
        <dbReference type="ARBA" id="ARBA00002397"/>
    </source>
</evidence>
<comment type="function">
    <text evidence="1">Required for the efficient initiation of filament assembly.</text>
</comment>
<dbReference type="InterPro" id="IPR007809">
    <property type="entry name" value="FlgN-like"/>
</dbReference>